<dbReference type="Proteomes" id="UP001231189">
    <property type="component" value="Unassembled WGS sequence"/>
</dbReference>
<sequence length="359" mass="38190">MLNVYPYYDYMRSNGVIPLDYALFRPLPPNKEAVDASANVPVITEKGDASAEPDANTDNVDTYNSDLIRDRLTAQGSSTGCRRRPRAPRRRPRRRRARPSSMPAQKWGPAAERTTAHAAGRRSRRDMSRGISAKASGPFNAVLALVATFRRAPGVRRRAVVCGGVVARTNGLQAVSGGARGVARSGGRHGLAVAAHDSAGEGEGGDGRAGRRTYLQTARRGAAPWTKVMAMVTACCGVARSTATAWTTTTDNNRRAAGASSWRASLLSPEFDQIRVESMRGISITFLTRYRSGGTPLPASDVRAEALPSLGGTRASRSPKLLPALLCCPSLLACGFLTATHSGTPGGTIFDTNHIAIYI</sequence>
<proteinExistence type="predicted"/>
<comment type="caution">
    <text evidence="2">The sequence shown here is derived from an EMBL/GenBank/DDBJ whole genome shotgun (WGS) entry which is preliminary data.</text>
</comment>
<keyword evidence="3" id="KW-1185">Reference proteome</keyword>
<dbReference type="EMBL" id="JAUUTY010000003">
    <property type="protein sequence ID" value="KAK1664338.1"/>
    <property type="molecule type" value="Genomic_DNA"/>
</dbReference>
<evidence type="ECO:0000313" key="2">
    <source>
        <dbReference type="EMBL" id="KAK1664338.1"/>
    </source>
</evidence>
<accession>A0AAD8SVQ2</accession>
<organism evidence="2 3">
    <name type="scientific">Lolium multiflorum</name>
    <name type="common">Italian ryegrass</name>
    <name type="synonym">Lolium perenne subsp. multiflorum</name>
    <dbReference type="NCBI Taxonomy" id="4521"/>
    <lineage>
        <taxon>Eukaryota</taxon>
        <taxon>Viridiplantae</taxon>
        <taxon>Streptophyta</taxon>
        <taxon>Embryophyta</taxon>
        <taxon>Tracheophyta</taxon>
        <taxon>Spermatophyta</taxon>
        <taxon>Magnoliopsida</taxon>
        <taxon>Liliopsida</taxon>
        <taxon>Poales</taxon>
        <taxon>Poaceae</taxon>
        <taxon>BOP clade</taxon>
        <taxon>Pooideae</taxon>
        <taxon>Poodae</taxon>
        <taxon>Poeae</taxon>
        <taxon>Poeae Chloroplast Group 2 (Poeae type)</taxon>
        <taxon>Loliodinae</taxon>
        <taxon>Loliinae</taxon>
        <taxon>Lolium</taxon>
    </lineage>
</organism>
<feature type="compositionally biased region" description="Basic residues" evidence="1">
    <location>
        <begin position="81"/>
        <end position="98"/>
    </location>
</feature>
<reference evidence="2" key="1">
    <citation type="submission" date="2023-07" db="EMBL/GenBank/DDBJ databases">
        <title>A chromosome-level genome assembly of Lolium multiflorum.</title>
        <authorList>
            <person name="Chen Y."/>
            <person name="Copetti D."/>
            <person name="Kolliker R."/>
            <person name="Studer B."/>
        </authorList>
    </citation>
    <scope>NUCLEOTIDE SEQUENCE</scope>
    <source>
        <strain evidence="2">02402/16</strain>
        <tissue evidence="2">Leaf</tissue>
    </source>
</reference>
<evidence type="ECO:0000256" key="1">
    <source>
        <dbReference type="SAM" id="MobiDB-lite"/>
    </source>
</evidence>
<evidence type="ECO:0000313" key="3">
    <source>
        <dbReference type="Proteomes" id="UP001231189"/>
    </source>
</evidence>
<name>A0AAD8SVQ2_LOLMU</name>
<feature type="compositionally biased region" description="Polar residues" evidence="1">
    <location>
        <begin position="56"/>
        <end position="65"/>
    </location>
</feature>
<gene>
    <name evidence="2" type="ORF">QYE76_052497</name>
</gene>
<protein>
    <submittedName>
        <fullName evidence="2">Uncharacterized protein</fullName>
    </submittedName>
</protein>
<feature type="region of interest" description="Disordered" evidence="1">
    <location>
        <begin position="47"/>
        <end position="132"/>
    </location>
</feature>
<dbReference type="AlphaFoldDB" id="A0AAD8SVQ2"/>